<keyword evidence="7 9" id="KW-1133">Transmembrane helix</keyword>
<dbReference type="InterPro" id="IPR043429">
    <property type="entry name" value="ArtM/GltK/GlnP/TcyL/YhdX-like"/>
</dbReference>
<dbReference type="PANTHER" id="PTHR30614">
    <property type="entry name" value="MEMBRANE COMPONENT OF AMINO ACID ABC TRANSPORTER"/>
    <property type="match status" value="1"/>
</dbReference>
<reference evidence="11 12" key="1">
    <citation type="journal article" date="2010" name="Science">
        <title>Genomic comparison of the ants Camponotus floridanus and Harpegnathos saltator.</title>
        <authorList>
            <person name="Bonasio R."/>
            <person name="Zhang G."/>
            <person name="Ye C."/>
            <person name="Mutti N.S."/>
            <person name="Fang X."/>
            <person name="Qin N."/>
            <person name="Donahue G."/>
            <person name="Yang P."/>
            <person name="Li Q."/>
            <person name="Li C."/>
            <person name="Zhang P."/>
            <person name="Huang Z."/>
            <person name="Berger S.L."/>
            <person name="Reinberg D."/>
            <person name="Wang J."/>
            <person name="Liebig J."/>
        </authorList>
    </citation>
    <scope>NUCLEOTIDE SEQUENCE [LARGE SCALE GENOMIC DNA]</scope>
    <source>
        <strain evidence="11 12">Hsal</strain>
    </source>
</reference>
<keyword evidence="4" id="KW-1003">Cell membrane</keyword>
<dbReference type="PANTHER" id="PTHR30614:SF0">
    <property type="entry name" value="L-CYSTINE TRANSPORT SYSTEM PERMEASE PROTEIN TCYL"/>
    <property type="match status" value="1"/>
</dbReference>
<dbReference type="EMBL" id="CP017315">
    <property type="protein sequence ID" value="AQS42248.1"/>
    <property type="molecule type" value="Genomic_DNA"/>
</dbReference>
<evidence type="ECO:0000313" key="11">
    <source>
        <dbReference type="EMBL" id="AQS42248.1"/>
    </source>
</evidence>
<dbReference type="GO" id="GO:0006865">
    <property type="term" value="P:amino acid transport"/>
    <property type="evidence" value="ECO:0007669"/>
    <property type="project" value="UniProtKB-KW"/>
</dbReference>
<evidence type="ECO:0000256" key="3">
    <source>
        <dbReference type="ARBA" id="ARBA00022448"/>
    </source>
</evidence>
<organism evidence="11 12">
    <name type="scientific">Candidatus Tokpelaia hoelldobleri</name>
    <dbReference type="NCBI Taxonomy" id="1902579"/>
    <lineage>
        <taxon>Bacteria</taxon>
        <taxon>Pseudomonadati</taxon>
        <taxon>Pseudomonadota</taxon>
        <taxon>Alphaproteobacteria</taxon>
        <taxon>Hyphomicrobiales</taxon>
        <taxon>Candidatus Tokpelaia</taxon>
    </lineage>
</organism>
<evidence type="ECO:0000256" key="2">
    <source>
        <dbReference type="ARBA" id="ARBA00010072"/>
    </source>
</evidence>
<sequence length="237" mass="27008">MQAVFNPDIWARYGSVFVASIWVTLLLVAVSFVAGFFLSLPVAVWRQSKNRLVRSLAGGFIYFFRGSPILAQLYLFYYGVGAFSDFWKMVHVWWLFETPLLCAILVFTLNTAAYQAEIFRAGFQSVPRSQREAGQALGLEKRVVFRRILLPQAMILTLRPLGNELILMVKASAVVALIPVMDIMGVVTKLAYPRFIDFQVYLWAAVVYLVIVEVVRRCVNIIERRLTRHMPPVQAIL</sequence>
<dbReference type="KEGG" id="thd:BHV28_15680"/>
<dbReference type="Pfam" id="PF00528">
    <property type="entry name" value="BPD_transp_1"/>
    <property type="match status" value="1"/>
</dbReference>
<dbReference type="CDD" id="cd06261">
    <property type="entry name" value="TM_PBP2"/>
    <property type="match status" value="1"/>
</dbReference>
<evidence type="ECO:0000256" key="5">
    <source>
        <dbReference type="ARBA" id="ARBA00022692"/>
    </source>
</evidence>
<keyword evidence="3 9" id="KW-0813">Transport</keyword>
<dbReference type="InterPro" id="IPR035906">
    <property type="entry name" value="MetI-like_sf"/>
</dbReference>
<feature type="transmembrane region" description="Helical" evidence="9">
    <location>
        <begin position="92"/>
        <end position="114"/>
    </location>
</feature>
<dbReference type="STRING" id="1902579.BHV28_15680"/>
<evidence type="ECO:0000256" key="4">
    <source>
        <dbReference type="ARBA" id="ARBA00022475"/>
    </source>
</evidence>
<keyword evidence="5 9" id="KW-0812">Transmembrane</keyword>
<dbReference type="InterPro" id="IPR000515">
    <property type="entry name" value="MetI-like"/>
</dbReference>
<dbReference type="Proteomes" id="UP000188912">
    <property type="component" value="Chromosome"/>
</dbReference>
<reference evidence="11 12" key="2">
    <citation type="journal article" date="2016" name="Sci. Rep.">
        <title>The genome of Rhizobiales bacteria in predatory ants reveals urease gene functions but no genes for nitrogen fixation.</title>
        <authorList>
            <person name="Neuvonen M.M."/>
            <person name="Tamarit D."/>
            <person name="Naslund K."/>
            <person name="Liebig J."/>
            <person name="Feldhaar H."/>
            <person name="Moran N.A."/>
            <person name="Guy L."/>
            <person name="Andersson S.G."/>
        </authorList>
    </citation>
    <scope>NUCLEOTIDE SEQUENCE [LARGE SCALE GENOMIC DNA]</scope>
    <source>
        <strain evidence="11 12">Hsal</strain>
    </source>
</reference>
<protein>
    <submittedName>
        <fullName evidence="11">Amino acid ABC transporter permease protein</fullName>
    </submittedName>
</protein>
<feature type="transmembrane region" description="Helical" evidence="9">
    <location>
        <begin position="200"/>
        <end position="219"/>
    </location>
</feature>
<dbReference type="GO" id="GO:0043190">
    <property type="term" value="C:ATP-binding cassette (ABC) transporter complex"/>
    <property type="evidence" value="ECO:0007669"/>
    <property type="project" value="InterPro"/>
</dbReference>
<name>A0A1U9JWM4_9HYPH</name>
<dbReference type="Gene3D" id="1.10.3720.10">
    <property type="entry name" value="MetI-like"/>
    <property type="match status" value="1"/>
</dbReference>
<keyword evidence="8 9" id="KW-0472">Membrane</keyword>
<feature type="domain" description="ABC transmembrane type-1" evidence="10">
    <location>
        <begin position="21"/>
        <end position="219"/>
    </location>
</feature>
<dbReference type="GO" id="GO:0022857">
    <property type="term" value="F:transmembrane transporter activity"/>
    <property type="evidence" value="ECO:0007669"/>
    <property type="project" value="InterPro"/>
</dbReference>
<keyword evidence="12" id="KW-1185">Reference proteome</keyword>
<accession>A0A1U9JWM4</accession>
<gene>
    <name evidence="11" type="ORF">BHV28_15680</name>
</gene>
<evidence type="ECO:0000256" key="7">
    <source>
        <dbReference type="ARBA" id="ARBA00022989"/>
    </source>
</evidence>
<feature type="transmembrane region" description="Helical" evidence="9">
    <location>
        <begin position="165"/>
        <end position="188"/>
    </location>
</feature>
<evidence type="ECO:0000256" key="6">
    <source>
        <dbReference type="ARBA" id="ARBA00022970"/>
    </source>
</evidence>
<comment type="subcellular location">
    <subcellularLocation>
        <location evidence="1">Cell inner membrane</location>
        <topology evidence="1">Multi-pass membrane protein</topology>
    </subcellularLocation>
    <subcellularLocation>
        <location evidence="9">Cell membrane</location>
        <topology evidence="9">Multi-pass membrane protein</topology>
    </subcellularLocation>
</comment>
<dbReference type="NCBIfam" id="TIGR01726">
    <property type="entry name" value="HEQRo_perm_3TM"/>
    <property type="match status" value="1"/>
</dbReference>
<evidence type="ECO:0000313" key="12">
    <source>
        <dbReference type="Proteomes" id="UP000188912"/>
    </source>
</evidence>
<evidence type="ECO:0000256" key="9">
    <source>
        <dbReference type="RuleBase" id="RU363032"/>
    </source>
</evidence>
<feature type="transmembrane region" description="Helical" evidence="9">
    <location>
        <begin position="56"/>
        <end position="80"/>
    </location>
</feature>
<dbReference type="InterPro" id="IPR010065">
    <property type="entry name" value="AA_ABC_transptr_permease_3TM"/>
</dbReference>
<comment type="similarity">
    <text evidence="2">Belongs to the binding-protein-dependent transport system permease family. HisMQ subfamily.</text>
</comment>
<keyword evidence="6" id="KW-0029">Amino-acid transport</keyword>
<feature type="transmembrane region" description="Helical" evidence="9">
    <location>
        <begin position="20"/>
        <end position="44"/>
    </location>
</feature>
<evidence type="ECO:0000256" key="1">
    <source>
        <dbReference type="ARBA" id="ARBA00004429"/>
    </source>
</evidence>
<proteinExistence type="inferred from homology"/>
<dbReference type="SUPFAM" id="SSF161098">
    <property type="entry name" value="MetI-like"/>
    <property type="match status" value="1"/>
</dbReference>
<dbReference type="PROSITE" id="PS50928">
    <property type="entry name" value="ABC_TM1"/>
    <property type="match status" value="1"/>
</dbReference>
<evidence type="ECO:0000256" key="8">
    <source>
        <dbReference type="ARBA" id="ARBA00023136"/>
    </source>
</evidence>
<evidence type="ECO:0000259" key="10">
    <source>
        <dbReference type="PROSITE" id="PS50928"/>
    </source>
</evidence>
<dbReference type="AlphaFoldDB" id="A0A1U9JWM4"/>